<reference evidence="1 2" key="1">
    <citation type="journal article" date="2016" name="Mol. Biol. Evol.">
        <title>Comparative Genomics of Early-Diverging Mushroom-Forming Fungi Provides Insights into the Origins of Lignocellulose Decay Capabilities.</title>
        <authorList>
            <person name="Nagy L.G."/>
            <person name="Riley R."/>
            <person name="Tritt A."/>
            <person name="Adam C."/>
            <person name="Daum C."/>
            <person name="Floudas D."/>
            <person name="Sun H."/>
            <person name="Yadav J.S."/>
            <person name="Pangilinan J."/>
            <person name="Larsson K.H."/>
            <person name="Matsuura K."/>
            <person name="Barry K."/>
            <person name="Labutti K."/>
            <person name="Kuo R."/>
            <person name="Ohm R.A."/>
            <person name="Bhattacharya S.S."/>
            <person name="Shirouzu T."/>
            <person name="Yoshinaga Y."/>
            <person name="Martin F.M."/>
            <person name="Grigoriev I.V."/>
            <person name="Hibbett D.S."/>
        </authorList>
    </citation>
    <scope>NUCLEOTIDE SEQUENCE [LARGE SCALE GENOMIC DNA]</scope>
    <source>
        <strain evidence="1 2">HHB12733</strain>
    </source>
</reference>
<evidence type="ECO:0000313" key="2">
    <source>
        <dbReference type="Proteomes" id="UP000076842"/>
    </source>
</evidence>
<dbReference type="EMBL" id="KV424098">
    <property type="protein sequence ID" value="KZT51641.1"/>
    <property type="molecule type" value="Genomic_DNA"/>
</dbReference>
<dbReference type="Proteomes" id="UP000076842">
    <property type="component" value="Unassembled WGS sequence"/>
</dbReference>
<dbReference type="InParanoid" id="A0A165CXX9"/>
<keyword evidence="2" id="KW-1185">Reference proteome</keyword>
<protein>
    <submittedName>
        <fullName evidence="1">Uncharacterized protein</fullName>
    </submittedName>
</protein>
<name>A0A165CXX9_9BASI</name>
<organism evidence="1 2">
    <name type="scientific">Calocera cornea HHB12733</name>
    <dbReference type="NCBI Taxonomy" id="1353952"/>
    <lineage>
        <taxon>Eukaryota</taxon>
        <taxon>Fungi</taxon>
        <taxon>Dikarya</taxon>
        <taxon>Basidiomycota</taxon>
        <taxon>Agaricomycotina</taxon>
        <taxon>Dacrymycetes</taxon>
        <taxon>Dacrymycetales</taxon>
        <taxon>Dacrymycetaceae</taxon>
        <taxon>Calocera</taxon>
    </lineage>
</organism>
<accession>A0A165CXX9</accession>
<evidence type="ECO:0000313" key="1">
    <source>
        <dbReference type="EMBL" id="KZT51641.1"/>
    </source>
</evidence>
<dbReference type="AlphaFoldDB" id="A0A165CXX9"/>
<proteinExistence type="predicted"/>
<gene>
    <name evidence="1" type="ORF">CALCODRAFT_532933</name>
</gene>
<sequence>MAAVPTYHHDDGFIDPLIFLNAPLWSRHSTPSSGAFSIPSFDELFAFASQIGFPESTSCEHITSTILNHSTQILAERSTKPKHTEAPSQYEASDGTVATMGPAYMSSQEHALRMVALYLPVAPHDEGSADLAVKNNKTYYPCQGNTSCAWRSDNIDDSVSATITGVPSIHNHTSVYNINFTGIKTPPLPRGNAAPRLSYKEQTAPKTGNFLGEDDIKVEDSDAPTSLSRLGSADPNPDLQLLQIPECRYPTSKTELHVQHKQSAHYLAGSHPFNILKSDGALESQEFPTESLLAEAYL</sequence>